<evidence type="ECO:0000256" key="3">
    <source>
        <dbReference type="ARBA" id="ARBA00022452"/>
    </source>
</evidence>
<comment type="subcellular location">
    <subcellularLocation>
        <location evidence="1 9">Cell outer membrane</location>
        <topology evidence="1 9">Multi-pass membrane protein</topology>
    </subcellularLocation>
</comment>
<evidence type="ECO:0000256" key="8">
    <source>
        <dbReference type="ARBA" id="ARBA00023237"/>
    </source>
</evidence>
<evidence type="ECO:0000256" key="9">
    <source>
        <dbReference type="PROSITE-ProRule" id="PRU01360"/>
    </source>
</evidence>
<evidence type="ECO:0000259" key="13">
    <source>
        <dbReference type="Pfam" id="PF00593"/>
    </source>
</evidence>
<protein>
    <submittedName>
        <fullName evidence="15">TonB-dependent receptor</fullName>
    </submittedName>
</protein>
<feature type="chain" id="PRO_5011572183" evidence="12">
    <location>
        <begin position="26"/>
        <end position="906"/>
    </location>
</feature>
<evidence type="ECO:0000256" key="2">
    <source>
        <dbReference type="ARBA" id="ARBA00022448"/>
    </source>
</evidence>
<dbReference type="EMBL" id="FONH01000016">
    <property type="protein sequence ID" value="SFF40927.1"/>
    <property type="molecule type" value="Genomic_DNA"/>
</dbReference>
<keyword evidence="8 9" id="KW-0998">Cell outer membrane</keyword>
<evidence type="ECO:0000256" key="7">
    <source>
        <dbReference type="ARBA" id="ARBA00023136"/>
    </source>
</evidence>
<keyword evidence="4 9" id="KW-0812">Transmembrane</keyword>
<dbReference type="Pfam" id="PF07715">
    <property type="entry name" value="Plug"/>
    <property type="match status" value="1"/>
</dbReference>
<dbReference type="AlphaFoldDB" id="A0A1I2IIL8"/>
<organism evidence="15 16">
    <name type="scientific">Dyella marensis</name>
    <dbReference type="NCBI Taxonomy" id="500610"/>
    <lineage>
        <taxon>Bacteria</taxon>
        <taxon>Pseudomonadati</taxon>
        <taxon>Pseudomonadota</taxon>
        <taxon>Gammaproteobacteria</taxon>
        <taxon>Lysobacterales</taxon>
        <taxon>Rhodanobacteraceae</taxon>
        <taxon>Dyella</taxon>
    </lineage>
</organism>
<evidence type="ECO:0000256" key="11">
    <source>
        <dbReference type="RuleBase" id="RU003357"/>
    </source>
</evidence>
<dbReference type="InterPro" id="IPR010104">
    <property type="entry name" value="TonB_rcpt_bac"/>
</dbReference>
<dbReference type="InterPro" id="IPR012910">
    <property type="entry name" value="Plug_dom"/>
</dbReference>
<keyword evidence="6 11" id="KW-0798">TonB box</keyword>
<feature type="short sequence motif" description="TonB C-terminal box" evidence="10">
    <location>
        <begin position="889"/>
        <end position="906"/>
    </location>
</feature>
<dbReference type="NCBIfam" id="TIGR01782">
    <property type="entry name" value="TonB-Xanth-Caul"/>
    <property type="match status" value="1"/>
</dbReference>
<evidence type="ECO:0000259" key="14">
    <source>
        <dbReference type="Pfam" id="PF07715"/>
    </source>
</evidence>
<feature type="domain" description="TonB-dependent receptor plug" evidence="14">
    <location>
        <begin position="66"/>
        <end position="176"/>
    </location>
</feature>
<keyword evidence="16" id="KW-1185">Reference proteome</keyword>
<keyword evidence="15" id="KW-0675">Receptor</keyword>
<evidence type="ECO:0000256" key="1">
    <source>
        <dbReference type="ARBA" id="ARBA00004571"/>
    </source>
</evidence>
<comment type="similarity">
    <text evidence="9 11">Belongs to the TonB-dependent receptor family.</text>
</comment>
<evidence type="ECO:0000313" key="15">
    <source>
        <dbReference type="EMBL" id="SFF40927.1"/>
    </source>
</evidence>
<dbReference type="InterPro" id="IPR036942">
    <property type="entry name" value="Beta-barrel_TonB_sf"/>
</dbReference>
<dbReference type="STRING" id="500610.SAMN02799615_03459"/>
<dbReference type="Proteomes" id="UP000199477">
    <property type="component" value="Unassembled WGS sequence"/>
</dbReference>
<dbReference type="Gene3D" id="2.170.130.10">
    <property type="entry name" value="TonB-dependent receptor, plug domain"/>
    <property type="match status" value="1"/>
</dbReference>
<dbReference type="InterPro" id="IPR037066">
    <property type="entry name" value="Plug_dom_sf"/>
</dbReference>
<keyword evidence="2 9" id="KW-0813">Transport</keyword>
<sequence>MPYRMSVLTVAIAASLLCLALPASAQDNTGAAASRQTPADQKNVKDLAGVTVTGIRASMARSLDTKRDADAIVDAITAEDIGKFPSTNVAEAMAQIPGVTIDRRFGQGERVSIDGTDPSLNLTFLDGHPVAQTPWLVGEQPNRGFDYTLLAPEVLGRLEIYKSPEARLPEGSIGGTVVMHTREPLDLKANTVTGTLGYNYGDQADKGRPNASVLYSWKNPSSTFGALVSLSHYEEQTDRQGTEIFNYESMSDAAQVSPYVADLLANGKVQGSDLMPDSLNAAWFQQHRKRDTVTATVQYKPTDRLEFRASALYVRENFSNFEQSLYFQGPEQNLDGLQTPAQQGVVRGGHVCGNDPVNCAPTIYLDSFARKSIVTTKGLDLQGSYRGDGWNLSGQAGASKASNTLQEYYLGFLYGGAYAWDIKRGIHFDDPSAARDPANWIAPDGSDSLLRNPLSSRDVYGQLDFSKDFDGAVNQLLIGARYTRHNEGSDYRSYAQGITNGSLADVGSVSYTDFLNSSAFSGFSADQRRHVQTSKGAELSWIDHSPIDYSDVSAANYINGTWGVRQEAEALYAQGNFSFDSLRGNFGVRYVHTKIDGTYIQAVGAPVYPVPGDWHRTSKATYNDWLPTFNLAYDTQHDVVLRFSAAKVISWAPYNQLVPNTFLNDDILNGTGGNSGLQPYKSYNFNASAEWYFDTQSVLAASVFYKHVLNYIDQVAKIERQYNSFNDSDHDNFVQKYVNGQLGNCDVSGFCDYTVIRPYNAGAGKIRGFTLNYQQPFGSSGFGLSANYTYTHARNSAGEALPYSSDNAVNLSPYYEKGPLSARLIYGWRSKYLAGGFIAGAAPATVDAYTELDASFGWTFNPNFSVTLDAMNLLDEKYFQYQDTKREPLNTYTTGRRYMLNAHFKF</sequence>
<keyword evidence="3 9" id="KW-1134">Transmembrane beta strand</keyword>
<evidence type="ECO:0000256" key="4">
    <source>
        <dbReference type="ARBA" id="ARBA00022692"/>
    </source>
</evidence>
<dbReference type="PANTHER" id="PTHR40980:SF3">
    <property type="entry name" value="TONB-DEPENDENT RECEPTOR-LIKE BETA-BARREL DOMAIN-CONTAINING PROTEIN"/>
    <property type="match status" value="1"/>
</dbReference>
<dbReference type="InterPro" id="IPR039426">
    <property type="entry name" value="TonB-dep_rcpt-like"/>
</dbReference>
<dbReference type="RefSeq" id="WP_026635631.1">
    <property type="nucleotide sequence ID" value="NZ_FONH01000016.1"/>
</dbReference>
<dbReference type="InterPro" id="IPR010917">
    <property type="entry name" value="TonB_rcpt_CS"/>
</dbReference>
<accession>A0A1I2IIL8</accession>
<dbReference type="SUPFAM" id="SSF56935">
    <property type="entry name" value="Porins"/>
    <property type="match status" value="1"/>
</dbReference>
<dbReference type="InterPro" id="IPR000531">
    <property type="entry name" value="Beta-barrel_TonB"/>
</dbReference>
<feature type="signal peptide" evidence="12">
    <location>
        <begin position="1"/>
        <end position="25"/>
    </location>
</feature>
<keyword evidence="5 12" id="KW-0732">Signal</keyword>
<gene>
    <name evidence="15" type="ORF">SAMN02799615_03459</name>
</gene>
<dbReference type="PROSITE" id="PS01156">
    <property type="entry name" value="TONB_DEPENDENT_REC_2"/>
    <property type="match status" value="1"/>
</dbReference>
<keyword evidence="7 9" id="KW-0472">Membrane</keyword>
<feature type="domain" description="TonB-dependent receptor-like beta-barrel" evidence="13">
    <location>
        <begin position="396"/>
        <end position="873"/>
    </location>
</feature>
<evidence type="ECO:0000256" key="10">
    <source>
        <dbReference type="PROSITE-ProRule" id="PRU10144"/>
    </source>
</evidence>
<evidence type="ECO:0000313" key="16">
    <source>
        <dbReference type="Proteomes" id="UP000199477"/>
    </source>
</evidence>
<reference evidence="16" key="1">
    <citation type="submission" date="2016-10" db="EMBL/GenBank/DDBJ databases">
        <authorList>
            <person name="Varghese N."/>
            <person name="Submissions S."/>
        </authorList>
    </citation>
    <scope>NUCLEOTIDE SEQUENCE [LARGE SCALE GENOMIC DNA]</scope>
    <source>
        <strain evidence="16">UNC178MFTsu3.1</strain>
    </source>
</reference>
<evidence type="ECO:0000256" key="6">
    <source>
        <dbReference type="ARBA" id="ARBA00023077"/>
    </source>
</evidence>
<dbReference type="CDD" id="cd01347">
    <property type="entry name" value="ligand_gated_channel"/>
    <property type="match status" value="1"/>
</dbReference>
<evidence type="ECO:0000256" key="5">
    <source>
        <dbReference type="ARBA" id="ARBA00022729"/>
    </source>
</evidence>
<dbReference type="Gene3D" id="2.40.170.20">
    <property type="entry name" value="TonB-dependent receptor, beta-barrel domain"/>
    <property type="match status" value="1"/>
</dbReference>
<name>A0A1I2IIL8_9GAMM</name>
<evidence type="ECO:0000256" key="12">
    <source>
        <dbReference type="SAM" id="SignalP"/>
    </source>
</evidence>
<dbReference type="GO" id="GO:0009279">
    <property type="term" value="C:cell outer membrane"/>
    <property type="evidence" value="ECO:0007669"/>
    <property type="project" value="UniProtKB-SubCell"/>
</dbReference>
<dbReference type="Pfam" id="PF00593">
    <property type="entry name" value="TonB_dep_Rec_b-barrel"/>
    <property type="match status" value="1"/>
</dbReference>
<dbReference type="PROSITE" id="PS52016">
    <property type="entry name" value="TONB_DEPENDENT_REC_3"/>
    <property type="match status" value="1"/>
</dbReference>
<proteinExistence type="inferred from homology"/>
<dbReference type="PANTHER" id="PTHR40980">
    <property type="entry name" value="PLUG DOMAIN-CONTAINING PROTEIN"/>
    <property type="match status" value="1"/>
</dbReference>